<protein>
    <submittedName>
        <fullName evidence="2">2Fe-2S iron-sulfur cluster-binding protein</fullName>
    </submittedName>
</protein>
<proteinExistence type="predicted"/>
<gene>
    <name evidence="2" type="ORF">ACFSUC_15040</name>
</gene>
<dbReference type="CDD" id="cd00207">
    <property type="entry name" value="fer2"/>
    <property type="match status" value="1"/>
</dbReference>
<sequence length="101" mass="11244">MTSNLIHLQAKTKAADIELDTEKTLLDLALANNLDWGFACTRGTCARCRCLIEEGSEHLNEPTDAELDRLGSEEIQEGYRLACQAEPVREGTIKAVNKTYF</sequence>
<feature type="domain" description="2Fe-2S ferredoxin-type" evidence="1">
    <location>
        <begin position="4"/>
        <end position="99"/>
    </location>
</feature>
<evidence type="ECO:0000313" key="3">
    <source>
        <dbReference type="Proteomes" id="UP001597497"/>
    </source>
</evidence>
<comment type="caution">
    <text evidence="2">The sequence shown here is derived from an EMBL/GenBank/DDBJ whole genome shotgun (WGS) entry which is preliminary data.</text>
</comment>
<evidence type="ECO:0000259" key="1">
    <source>
        <dbReference type="PROSITE" id="PS51085"/>
    </source>
</evidence>
<organism evidence="2 3">
    <name type="scientific">Marinicrinis sediminis</name>
    <dbReference type="NCBI Taxonomy" id="1652465"/>
    <lineage>
        <taxon>Bacteria</taxon>
        <taxon>Bacillati</taxon>
        <taxon>Bacillota</taxon>
        <taxon>Bacilli</taxon>
        <taxon>Bacillales</taxon>
        <taxon>Paenibacillaceae</taxon>
    </lineage>
</organism>
<dbReference type="RefSeq" id="WP_379930445.1">
    <property type="nucleotide sequence ID" value="NZ_JBHUMM010000043.1"/>
</dbReference>
<dbReference type="InterPro" id="IPR036010">
    <property type="entry name" value="2Fe-2S_ferredoxin-like_sf"/>
</dbReference>
<dbReference type="Gene3D" id="3.10.20.30">
    <property type="match status" value="1"/>
</dbReference>
<dbReference type="Proteomes" id="UP001597497">
    <property type="component" value="Unassembled WGS sequence"/>
</dbReference>
<dbReference type="Pfam" id="PF00111">
    <property type="entry name" value="Fer2"/>
    <property type="match status" value="1"/>
</dbReference>
<dbReference type="EMBL" id="JBHUMM010000043">
    <property type="protein sequence ID" value="MFD2672883.1"/>
    <property type="molecule type" value="Genomic_DNA"/>
</dbReference>
<dbReference type="InterPro" id="IPR012675">
    <property type="entry name" value="Beta-grasp_dom_sf"/>
</dbReference>
<dbReference type="SUPFAM" id="SSF54292">
    <property type="entry name" value="2Fe-2S ferredoxin-like"/>
    <property type="match status" value="1"/>
</dbReference>
<accession>A0ABW5RD45</accession>
<keyword evidence="3" id="KW-1185">Reference proteome</keyword>
<dbReference type="PROSITE" id="PS51085">
    <property type="entry name" value="2FE2S_FER_2"/>
    <property type="match status" value="1"/>
</dbReference>
<reference evidence="3" key="1">
    <citation type="journal article" date="2019" name="Int. J. Syst. Evol. Microbiol.">
        <title>The Global Catalogue of Microorganisms (GCM) 10K type strain sequencing project: providing services to taxonomists for standard genome sequencing and annotation.</title>
        <authorList>
            <consortium name="The Broad Institute Genomics Platform"/>
            <consortium name="The Broad Institute Genome Sequencing Center for Infectious Disease"/>
            <person name="Wu L."/>
            <person name="Ma J."/>
        </authorList>
    </citation>
    <scope>NUCLEOTIDE SEQUENCE [LARGE SCALE GENOMIC DNA]</scope>
    <source>
        <strain evidence="3">KCTC 33676</strain>
    </source>
</reference>
<dbReference type="InterPro" id="IPR001041">
    <property type="entry name" value="2Fe-2S_ferredoxin-type"/>
</dbReference>
<name>A0ABW5RD45_9BACL</name>
<evidence type="ECO:0000313" key="2">
    <source>
        <dbReference type="EMBL" id="MFD2672883.1"/>
    </source>
</evidence>